<dbReference type="AlphaFoldDB" id="A0AAF0EKQ1"/>
<accession>A0AAF0EKQ1</accession>
<reference evidence="4" key="1">
    <citation type="submission" date="2023-03" db="EMBL/GenBank/DDBJ databases">
        <title>Mating type loci evolution in Malassezia.</title>
        <authorList>
            <person name="Coelho M.A."/>
        </authorList>
    </citation>
    <scope>NUCLEOTIDE SEQUENCE</scope>
    <source>
        <strain evidence="4">CBS 9557</strain>
    </source>
</reference>
<protein>
    <recommendedName>
        <fullName evidence="6">Transmembrane protein</fullName>
    </recommendedName>
</protein>
<comment type="catalytic activity">
    <reaction evidence="2">
        <text>a monoacylglycerol + H2O = glycerol + a fatty acid + H(+)</text>
        <dbReference type="Rhea" id="RHEA:15245"/>
        <dbReference type="ChEBI" id="CHEBI:15377"/>
        <dbReference type="ChEBI" id="CHEBI:15378"/>
        <dbReference type="ChEBI" id="CHEBI:17408"/>
        <dbReference type="ChEBI" id="CHEBI:17754"/>
        <dbReference type="ChEBI" id="CHEBI:28868"/>
    </reaction>
</comment>
<evidence type="ECO:0000256" key="2">
    <source>
        <dbReference type="ARBA" id="ARBA00048461"/>
    </source>
</evidence>
<proteinExistence type="predicted"/>
<feature type="chain" id="PRO_5042268773" description="Transmembrane protein" evidence="3">
    <location>
        <begin position="21"/>
        <end position="388"/>
    </location>
</feature>
<keyword evidence="5" id="KW-1185">Reference proteome</keyword>
<dbReference type="EMBL" id="CP119893">
    <property type="protein sequence ID" value="WFD26148.1"/>
    <property type="molecule type" value="Genomic_DNA"/>
</dbReference>
<organism evidence="4 5">
    <name type="scientific">Malassezia nana</name>
    <dbReference type="NCBI Taxonomy" id="180528"/>
    <lineage>
        <taxon>Eukaryota</taxon>
        <taxon>Fungi</taxon>
        <taxon>Dikarya</taxon>
        <taxon>Basidiomycota</taxon>
        <taxon>Ustilaginomycotina</taxon>
        <taxon>Malasseziomycetes</taxon>
        <taxon>Malasseziales</taxon>
        <taxon>Malasseziaceae</taxon>
        <taxon>Malassezia</taxon>
    </lineage>
</organism>
<evidence type="ECO:0008006" key="6">
    <source>
        <dbReference type="Google" id="ProtNLM"/>
    </source>
</evidence>
<evidence type="ECO:0000256" key="1">
    <source>
        <dbReference type="ARBA" id="ARBA00047591"/>
    </source>
</evidence>
<dbReference type="Gene3D" id="3.40.50.1820">
    <property type="entry name" value="alpha/beta hydrolase"/>
    <property type="match status" value="1"/>
</dbReference>
<dbReference type="Proteomes" id="UP001213623">
    <property type="component" value="Chromosome 2"/>
</dbReference>
<feature type="signal peptide" evidence="3">
    <location>
        <begin position="1"/>
        <end position="20"/>
    </location>
</feature>
<sequence>MFNTVRLTIGLVLTAHLALAFSKNSGLRPRQYSKEVQAEIEHQAKDDPLGATERVKQMPNLGTPGYESFAKHKNGVWWLGDESSHHQVAWFDGGDFPFIQPDGAERDADGGLTSVPTETDGFVLKDDLKLKGDAVQPYYITKDYNPKDVKRAVIVFPGLPRDAWKWATLMLNDFRYVYSKNKYCYQKKDAIIISPLTLNQQDSAAVQNDNWAIYKNSNWEAGGVTQSPKMEHGVSYFTMIDKMIDKLLDKSEFPNLDKVVIAGHSMGAQAVQHYALMRKNNDEQESSLLWWIGNPGAWTWLNAGRPTYWPNCQDQMNIWPFGLNQTAEHIAYNKAANPDDLVSNFLKRDVQIALGLDDNGTGQSQCPAWYQGANHLDRGANFVQSVAG</sequence>
<dbReference type="PANTHER" id="PTHR35560:SF3">
    <property type="entry name" value="PEPTIDASE S9 PROLYL OLIGOPEPTIDASE CATALYTIC DOMAIN-CONTAINING PROTEIN"/>
    <property type="match status" value="1"/>
</dbReference>
<evidence type="ECO:0000313" key="4">
    <source>
        <dbReference type="EMBL" id="WFD26148.1"/>
    </source>
</evidence>
<name>A0AAF0EKQ1_9BASI</name>
<dbReference type="SUPFAM" id="SSF53474">
    <property type="entry name" value="alpha/beta-Hydrolases"/>
    <property type="match status" value="1"/>
</dbReference>
<evidence type="ECO:0000256" key="3">
    <source>
        <dbReference type="SAM" id="SignalP"/>
    </source>
</evidence>
<dbReference type="InterPro" id="IPR029058">
    <property type="entry name" value="AB_hydrolase_fold"/>
</dbReference>
<dbReference type="PANTHER" id="PTHR35560">
    <property type="entry name" value="BLL0132 PROTEIN"/>
    <property type="match status" value="1"/>
</dbReference>
<comment type="catalytic activity">
    <reaction evidence="1">
        <text>a diacylglycerol + H2O = a monoacylglycerol + a fatty acid + H(+)</text>
        <dbReference type="Rhea" id="RHEA:32731"/>
        <dbReference type="ChEBI" id="CHEBI:15377"/>
        <dbReference type="ChEBI" id="CHEBI:15378"/>
        <dbReference type="ChEBI" id="CHEBI:17408"/>
        <dbReference type="ChEBI" id="CHEBI:18035"/>
        <dbReference type="ChEBI" id="CHEBI:28868"/>
    </reaction>
</comment>
<evidence type="ECO:0000313" key="5">
    <source>
        <dbReference type="Proteomes" id="UP001213623"/>
    </source>
</evidence>
<keyword evidence="3" id="KW-0732">Signal</keyword>
<gene>
    <name evidence="4" type="ORF">MNAN1_001123</name>
</gene>